<feature type="domain" description="Elongation factor G-binding protein C-terminal treble-clef zinc-finger" evidence="1">
    <location>
        <begin position="8"/>
        <end position="163"/>
    </location>
</feature>
<evidence type="ECO:0000313" key="3">
    <source>
        <dbReference type="Proteomes" id="UP000053171"/>
    </source>
</evidence>
<proteinExistence type="predicted"/>
<sequence>MRPLTESQIRSSFINCTKGEASRLSLPAGLGAWDWEAEVFLGWIDPKSPQRGYAVVPQEDGSLRGVVLTKATNRGRGSAQMCQFCLTLHSGSGVSLFSAARPSAKGGKGHYSSVGTYLCQDLRCTDYTLGRRRPEGVRQMEETMTVEDRRERTLANARGFIDRLAEEG</sequence>
<comment type="caution">
    <text evidence="2">The sequence shown here is derived from an EMBL/GenBank/DDBJ whole genome shotgun (WGS) entry which is preliminary data.</text>
</comment>
<protein>
    <recommendedName>
        <fullName evidence="1">Elongation factor G-binding protein C-terminal treble-clef zinc-finger domain-containing protein</fullName>
    </recommendedName>
</protein>
<accession>A0A199NSX3</accession>
<keyword evidence="3" id="KW-1185">Reference proteome</keyword>
<dbReference type="InterPro" id="IPR032330">
    <property type="entry name" value="EF-G-binding_C"/>
</dbReference>
<dbReference type="Proteomes" id="UP000053171">
    <property type="component" value="Unassembled WGS sequence"/>
</dbReference>
<gene>
    <name evidence="2" type="ORF">AN277_0205900</name>
</gene>
<evidence type="ECO:0000259" key="1">
    <source>
        <dbReference type="Pfam" id="PF16571"/>
    </source>
</evidence>
<dbReference type="EMBL" id="LJBJ02000009">
    <property type="protein sequence ID" value="OAX52017.1"/>
    <property type="molecule type" value="Genomic_DNA"/>
</dbReference>
<dbReference type="Pfam" id="PF16571">
    <property type="entry name" value="FBP_C"/>
    <property type="match status" value="1"/>
</dbReference>
<organism evidence="2 3">
    <name type="scientific">Rothia kristinae</name>
    <dbReference type="NCBI Taxonomy" id="37923"/>
    <lineage>
        <taxon>Bacteria</taxon>
        <taxon>Bacillati</taxon>
        <taxon>Actinomycetota</taxon>
        <taxon>Actinomycetes</taxon>
        <taxon>Micrococcales</taxon>
        <taxon>Micrococcaceae</taxon>
        <taxon>Rothia</taxon>
    </lineage>
</organism>
<name>A0A199NSX3_9MICC</name>
<reference evidence="2" key="1">
    <citation type="submission" date="2016-06" db="EMBL/GenBank/DDBJ databases">
        <title>Identification of putative biosynthetic pathways for the production of bioactive secondary metabolites by the marine actinomycete Kocuria kristinae RUTW2-3.</title>
        <authorList>
            <person name="Waterworth S.C."/>
            <person name="Walmsley T.A."/>
            <person name="Matongo T."/>
            <person name="Davies-Coleman M.T."/>
            <person name="Dorrington R.A."/>
        </authorList>
    </citation>
    <scope>NUCLEOTIDE SEQUENCE [LARGE SCALE GENOMIC DNA]</scope>
    <source>
        <strain evidence="2">RUTW2-3</strain>
    </source>
</reference>
<dbReference type="AlphaFoldDB" id="A0A199NSX3"/>
<evidence type="ECO:0000313" key="2">
    <source>
        <dbReference type="EMBL" id="OAX52017.1"/>
    </source>
</evidence>
<dbReference type="RefSeq" id="WP_064725371.1">
    <property type="nucleotide sequence ID" value="NZ_JBEYYV010000027.1"/>
</dbReference>